<evidence type="ECO:0000256" key="5">
    <source>
        <dbReference type="ARBA" id="ARBA00022840"/>
    </source>
</evidence>
<feature type="binding site" evidence="7">
    <location>
        <position position="59"/>
    </location>
    <ligand>
        <name>ATP</name>
        <dbReference type="ChEBI" id="CHEBI:30616"/>
    </ligand>
</feature>
<organism evidence="10 11">
    <name type="scientific">Phascolomyces articulosus</name>
    <dbReference type="NCBI Taxonomy" id="60185"/>
    <lineage>
        <taxon>Eukaryota</taxon>
        <taxon>Fungi</taxon>
        <taxon>Fungi incertae sedis</taxon>
        <taxon>Mucoromycota</taxon>
        <taxon>Mucoromycotina</taxon>
        <taxon>Mucoromycetes</taxon>
        <taxon>Mucorales</taxon>
        <taxon>Lichtheimiaceae</taxon>
        <taxon>Phascolomyces</taxon>
    </lineage>
</organism>
<keyword evidence="11" id="KW-1185">Reference proteome</keyword>
<evidence type="ECO:0000256" key="6">
    <source>
        <dbReference type="ARBA" id="ARBA00030237"/>
    </source>
</evidence>
<dbReference type="GO" id="GO:0061709">
    <property type="term" value="P:reticulophagy"/>
    <property type="evidence" value="ECO:0007669"/>
    <property type="project" value="TreeGrafter"/>
</dbReference>
<dbReference type="GO" id="GO:0000045">
    <property type="term" value="P:autophagosome assembly"/>
    <property type="evidence" value="ECO:0007669"/>
    <property type="project" value="TreeGrafter"/>
</dbReference>
<dbReference type="InterPro" id="IPR022708">
    <property type="entry name" value="Atg1-like_tMIT"/>
</dbReference>
<feature type="compositionally biased region" description="Basic and acidic residues" evidence="8">
    <location>
        <begin position="390"/>
        <end position="403"/>
    </location>
</feature>
<accession>A0AAD5K841</accession>
<dbReference type="GO" id="GO:0005524">
    <property type="term" value="F:ATP binding"/>
    <property type="evidence" value="ECO:0007669"/>
    <property type="project" value="UniProtKB-UniRule"/>
</dbReference>
<dbReference type="InterPro" id="IPR017441">
    <property type="entry name" value="Protein_kinase_ATP_BS"/>
</dbReference>
<feature type="region of interest" description="Disordered" evidence="8">
    <location>
        <begin position="327"/>
        <end position="469"/>
    </location>
</feature>
<evidence type="ECO:0000259" key="9">
    <source>
        <dbReference type="PROSITE" id="PS50011"/>
    </source>
</evidence>
<dbReference type="CDD" id="cd14009">
    <property type="entry name" value="STKc_ATG1_ULK_like"/>
    <property type="match status" value="1"/>
</dbReference>
<feature type="region of interest" description="Disordered" evidence="8">
    <location>
        <begin position="266"/>
        <end position="291"/>
    </location>
</feature>
<gene>
    <name evidence="10" type="ORF">BDA99DRAFT_512733</name>
</gene>
<dbReference type="Pfam" id="PF12063">
    <property type="entry name" value="ATG1-like_MIT1"/>
    <property type="match status" value="1"/>
</dbReference>
<feature type="compositionally biased region" description="Low complexity" evidence="8">
    <location>
        <begin position="327"/>
        <end position="343"/>
    </location>
</feature>
<feature type="compositionally biased region" description="Basic and acidic residues" evidence="8">
    <location>
        <begin position="413"/>
        <end position="424"/>
    </location>
</feature>
<dbReference type="EC" id="2.7.11.1" evidence="1"/>
<dbReference type="PANTHER" id="PTHR24348:SF22">
    <property type="entry name" value="NON-SPECIFIC SERINE_THREONINE PROTEIN KINASE"/>
    <property type="match status" value="1"/>
</dbReference>
<dbReference type="GO" id="GO:0042594">
    <property type="term" value="P:response to starvation"/>
    <property type="evidence" value="ECO:0007669"/>
    <property type="project" value="TreeGrafter"/>
</dbReference>
<keyword evidence="3 7" id="KW-0547">Nucleotide-binding</keyword>
<dbReference type="Proteomes" id="UP001209540">
    <property type="component" value="Unassembled WGS sequence"/>
</dbReference>
<dbReference type="EMBL" id="JAIXMP010000016">
    <property type="protein sequence ID" value="KAI9260641.1"/>
    <property type="molecule type" value="Genomic_DNA"/>
</dbReference>
<comment type="caution">
    <text evidence="10">The sequence shown here is derived from an EMBL/GenBank/DDBJ whole genome shotgun (WGS) entry which is preliminary data.</text>
</comment>
<dbReference type="Pfam" id="PF00069">
    <property type="entry name" value="Pkinase"/>
    <property type="match status" value="1"/>
</dbReference>
<dbReference type="SMART" id="SM00220">
    <property type="entry name" value="S_TKc"/>
    <property type="match status" value="1"/>
</dbReference>
<protein>
    <recommendedName>
        <fullName evidence="1">non-specific serine/threonine protein kinase</fullName>
        <ecNumber evidence="1">2.7.11.1</ecNumber>
    </recommendedName>
    <alternativeName>
        <fullName evidence="6">Autophagy-related protein 1</fullName>
    </alternativeName>
</protein>
<dbReference type="GO" id="GO:0005829">
    <property type="term" value="C:cytosol"/>
    <property type="evidence" value="ECO:0007669"/>
    <property type="project" value="TreeGrafter"/>
</dbReference>
<dbReference type="PROSITE" id="PS00107">
    <property type="entry name" value="PROTEIN_KINASE_ATP"/>
    <property type="match status" value="1"/>
</dbReference>
<reference evidence="10" key="1">
    <citation type="journal article" date="2022" name="IScience">
        <title>Evolution of zygomycete secretomes and the origins of terrestrial fungal ecologies.</title>
        <authorList>
            <person name="Chang Y."/>
            <person name="Wang Y."/>
            <person name="Mondo S."/>
            <person name="Ahrendt S."/>
            <person name="Andreopoulos W."/>
            <person name="Barry K."/>
            <person name="Beard J."/>
            <person name="Benny G.L."/>
            <person name="Blankenship S."/>
            <person name="Bonito G."/>
            <person name="Cuomo C."/>
            <person name="Desiro A."/>
            <person name="Gervers K.A."/>
            <person name="Hundley H."/>
            <person name="Kuo A."/>
            <person name="LaButti K."/>
            <person name="Lang B.F."/>
            <person name="Lipzen A."/>
            <person name="O'Donnell K."/>
            <person name="Pangilinan J."/>
            <person name="Reynolds N."/>
            <person name="Sandor L."/>
            <person name="Smith M.E."/>
            <person name="Tsang A."/>
            <person name="Grigoriev I.V."/>
            <person name="Stajich J.E."/>
            <person name="Spatafora J.W."/>
        </authorList>
    </citation>
    <scope>NUCLEOTIDE SEQUENCE</scope>
    <source>
        <strain evidence="10">RSA 2281</strain>
    </source>
</reference>
<feature type="domain" description="Protein kinase" evidence="9">
    <location>
        <begin position="30"/>
        <end position="321"/>
    </location>
</feature>
<dbReference type="GO" id="GO:0034727">
    <property type="term" value="P:piecemeal microautophagy of the nucleus"/>
    <property type="evidence" value="ECO:0007669"/>
    <property type="project" value="TreeGrafter"/>
</dbReference>
<dbReference type="PANTHER" id="PTHR24348">
    <property type="entry name" value="SERINE/THREONINE-PROTEIN KINASE UNC-51-RELATED"/>
    <property type="match status" value="1"/>
</dbReference>
<dbReference type="GO" id="GO:0010506">
    <property type="term" value="P:regulation of autophagy"/>
    <property type="evidence" value="ECO:0007669"/>
    <property type="project" value="InterPro"/>
</dbReference>
<dbReference type="SUPFAM" id="SSF56112">
    <property type="entry name" value="Protein kinase-like (PK-like)"/>
    <property type="match status" value="1"/>
</dbReference>
<evidence type="ECO:0000313" key="11">
    <source>
        <dbReference type="Proteomes" id="UP001209540"/>
    </source>
</evidence>
<feature type="compositionally biased region" description="Basic and acidic residues" evidence="8">
    <location>
        <begin position="266"/>
        <end position="275"/>
    </location>
</feature>
<dbReference type="FunFam" id="3.30.200.20:FF:000042">
    <property type="entry name" value="Aurora kinase A"/>
    <property type="match status" value="1"/>
</dbReference>
<dbReference type="GO" id="GO:0034045">
    <property type="term" value="C:phagophore assembly site membrane"/>
    <property type="evidence" value="ECO:0007669"/>
    <property type="project" value="TreeGrafter"/>
</dbReference>
<reference evidence="10" key="2">
    <citation type="submission" date="2023-02" db="EMBL/GenBank/DDBJ databases">
        <authorList>
            <consortium name="DOE Joint Genome Institute"/>
            <person name="Mondo S.J."/>
            <person name="Chang Y."/>
            <person name="Wang Y."/>
            <person name="Ahrendt S."/>
            <person name="Andreopoulos W."/>
            <person name="Barry K."/>
            <person name="Beard J."/>
            <person name="Benny G.L."/>
            <person name="Blankenship S."/>
            <person name="Bonito G."/>
            <person name="Cuomo C."/>
            <person name="Desiro A."/>
            <person name="Gervers K.A."/>
            <person name="Hundley H."/>
            <person name="Kuo A."/>
            <person name="LaButti K."/>
            <person name="Lang B.F."/>
            <person name="Lipzen A."/>
            <person name="O'Donnell K."/>
            <person name="Pangilinan J."/>
            <person name="Reynolds N."/>
            <person name="Sandor L."/>
            <person name="Smith M.W."/>
            <person name="Tsang A."/>
            <person name="Grigoriev I.V."/>
            <person name="Stajich J.E."/>
            <person name="Spatafora J.W."/>
        </authorList>
    </citation>
    <scope>NUCLEOTIDE SEQUENCE</scope>
    <source>
        <strain evidence="10">RSA 2281</strain>
    </source>
</reference>
<dbReference type="GO" id="GO:0005776">
    <property type="term" value="C:autophagosome"/>
    <property type="evidence" value="ECO:0007669"/>
    <property type="project" value="TreeGrafter"/>
</dbReference>
<dbReference type="PROSITE" id="PS50011">
    <property type="entry name" value="PROTEIN_KINASE_DOM"/>
    <property type="match status" value="1"/>
</dbReference>
<evidence type="ECO:0000256" key="2">
    <source>
        <dbReference type="ARBA" id="ARBA00022679"/>
    </source>
</evidence>
<evidence type="ECO:0000256" key="1">
    <source>
        <dbReference type="ARBA" id="ARBA00012513"/>
    </source>
</evidence>
<dbReference type="AlphaFoldDB" id="A0AAD5K841"/>
<evidence type="ECO:0000256" key="7">
    <source>
        <dbReference type="PROSITE-ProRule" id="PRU10141"/>
    </source>
</evidence>
<dbReference type="Pfam" id="PF21127">
    <property type="entry name" value="ATG1-like_MIT2"/>
    <property type="match status" value="1"/>
</dbReference>
<keyword evidence="4 10" id="KW-0418">Kinase</keyword>
<evidence type="ECO:0000256" key="4">
    <source>
        <dbReference type="ARBA" id="ARBA00022777"/>
    </source>
</evidence>
<feature type="region of interest" description="Disordered" evidence="8">
    <location>
        <begin position="518"/>
        <end position="538"/>
    </location>
</feature>
<feature type="compositionally biased region" description="Low complexity" evidence="8">
    <location>
        <begin position="527"/>
        <end position="537"/>
    </location>
</feature>
<name>A0AAD5K841_9FUNG</name>
<dbReference type="InterPro" id="IPR000719">
    <property type="entry name" value="Prot_kinase_dom"/>
</dbReference>
<keyword evidence="5 7" id="KW-0067">ATP-binding</keyword>
<dbReference type="PROSITE" id="PS00108">
    <property type="entry name" value="PROTEIN_KINASE_ST"/>
    <property type="match status" value="1"/>
</dbReference>
<dbReference type="GO" id="GO:0004674">
    <property type="term" value="F:protein serine/threonine kinase activity"/>
    <property type="evidence" value="ECO:0007669"/>
    <property type="project" value="UniProtKB-EC"/>
</dbReference>
<evidence type="ECO:0000313" key="10">
    <source>
        <dbReference type="EMBL" id="KAI9260641.1"/>
    </source>
</evidence>
<proteinExistence type="predicted"/>
<feature type="compositionally biased region" description="Polar residues" evidence="8">
    <location>
        <begin position="433"/>
        <end position="443"/>
    </location>
</feature>
<dbReference type="Gene3D" id="1.10.510.10">
    <property type="entry name" value="Transferase(Phosphotransferase) domain 1"/>
    <property type="match status" value="1"/>
</dbReference>
<feature type="region of interest" description="Disordered" evidence="8">
    <location>
        <begin position="808"/>
        <end position="830"/>
    </location>
</feature>
<dbReference type="GO" id="GO:0000422">
    <property type="term" value="P:autophagy of mitochondrion"/>
    <property type="evidence" value="ECO:0007669"/>
    <property type="project" value="TreeGrafter"/>
</dbReference>
<feature type="compositionally biased region" description="Polar residues" evidence="8">
    <location>
        <begin position="358"/>
        <end position="367"/>
    </location>
</feature>
<evidence type="ECO:0000256" key="8">
    <source>
        <dbReference type="SAM" id="MobiDB-lite"/>
    </source>
</evidence>
<dbReference type="InterPro" id="IPR048941">
    <property type="entry name" value="ATG1-like_MIT2"/>
</dbReference>
<dbReference type="InterPro" id="IPR045269">
    <property type="entry name" value="Atg1-like"/>
</dbReference>
<keyword evidence="2" id="KW-0808">Transferase</keyword>
<sequence>MSANPPQPQQSSNNVNLNNQSSQDNLVGDYIISSKIGQGSFATVYKAQHKTTKRIVAIKSVLRSKLTRKLLENLESEISILKGIRHPHIVGLIECQKTDTHIYLVMEYCSMGDLSQYIKRKRSSKSARGASGGLSERLVRHFLKQLADALQFLRSKNLVHRDIKPQNLLLIPPSEDPHYDQKEPNMPLLKVADFGFARFLPNATLADTLCGSPLYMGPEILSYQKYDAKADLWSVGAVLYEMVTGRPPFRAQNHLELLKKIQENEDRIRFPDEKQPGPSSTTEPTHTIGVGNDMKDLIRKLLKKDPVERISFEEFFTHTAVTSNTLPAAVPISPSPSISTGSARIRRSPEISSSPISNRHQNQLNDQETSSPTSTYEPPPFAQSPATPRHHFDWKKAQMDHHNPGRMSPSPRDAARIRDDESPLHSRGKSWKDQYNNSNNDQNRPPWIDPQETSHVSKRHPRGENEEDVLQEYVVLDRRIIETNQFADELNASPRTEAHNQLTYRHSPAHVAIPRRGSLEQQHQQLPSPSSTGSTPPFAITRERKISAGSAGSALAKALSMASVRLFGPGNSPPKMSNRFHQTTTTTTALPGSPRGFLITEGAFDPQEGQAMKTIERAACMAHAVAQFADNKFDQLITGKSANETLLAEETMVLHIKALSLLELGLSTARQFWSRISDDNMRTASVRLNDAVQWMRERFNECLDRASFAGTKCENDQNGIGVCVEKLLYDRALEMSRAAAVYELVGENITGCEHDYQTAIWMLEAILEVQDDDTLIEDDDHRIINKFIDSIRHRISVLRKKKELDNRRESDGIIQQQQHHHHLYDEQKSY</sequence>
<dbReference type="InterPro" id="IPR008271">
    <property type="entry name" value="Ser/Thr_kinase_AS"/>
</dbReference>
<dbReference type="InterPro" id="IPR011009">
    <property type="entry name" value="Kinase-like_dom_sf"/>
</dbReference>
<evidence type="ECO:0000256" key="3">
    <source>
        <dbReference type="ARBA" id="ARBA00022741"/>
    </source>
</evidence>